<dbReference type="Proteomes" id="UP001155500">
    <property type="component" value="Unassembled WGS sequence"/>
</dbReference>
<proteinExistence type="predicted"/>
<dbReference type="EMBL" id="LWID01000001">
    <property type="protein sequence ID" value="MDG6895968.1"/>
    <property type="molecule type" value="Genomic_DNA"/>
</dbReference>
<name>A0A9X4PBD4_9PAST</name>
<organism evidence="1 2">
    <name type="scientific">Volucribacter amazonae</name>
    <dbReference type="NCBI Taxonomy" id="256731"/>
    <lineage>
        <taxon>Bacteria</taxon>
        <taxon>Pseudomonadati</taxon>
        <taxon>Pseudomonadota</taxon>
        <taxon>Gammaproteobacteria</taxon>
        <taxon>Pasteurellales</taxon>
        <taxon>Pasteurellaceae</taxon>
        <taxon>Volucribacter</taxon>
    </lineage>
</organism>
<reference evidence="1" key="1">
    <citation type="submission" date="2016-03" db="EMBL/GenBank/DDBJ databases">
        <title>Co-evolution between Pasteurellaceae and their hosts.</title>
        <authorList>
            <person name="Hansen M.J."/>
            <person name="Bojesen A.M."/>
            <person name="Planet P."/>
        </authorList>
    </citation>
    <scope>NUCLEOTIDE SEQUENCE</scope>
    <source>
        <strain evidence="1">146/S8/89</strain>
    </source>
</reference>
<evidence type="ECO:0000313" key="2">
    <source>
        <dbReference type="Proteomes" id="UP001155500"/>
    </source>
</evidence>
<gene>
    <name evidence="1" type="ORF">A6A20_10145</name>
</gene>
<dbReference type="AlphaFoldDB" id="A0A9X4PBD4"/>
<sequence>MLMDSLIGKVMYHQIVKIEKEIYYQTALNLLRKKGYIIQSITYYGRKNIYLPLKNMRN</sequence>
<comment type="caution">
    <text evidence="1">The sequence shown here is derived from an EMBL/GenBank/DDBJ whole genome shotgun (WGS) entry which is preliminary data.</text>
</comment>
<evidence type="ECO:0000313" key="1">
    <source>
        <dbReference type="EMBL" id="MDG6895968.1"/>
    </source>
</evidence>
<keyword evidence="2" id="KW-1185">Reference proteome</keyword>
<protein>
    <submittedName>
        <fullName evidence="1">Transposase</fullName>
    </submittedName>
</protein>
<accession>A0A9X4PBD4</accession>